<comment type="catalytic activity">
    <reaction evidence="5">
        <text>a 3-demethylubiquinone + S-adenosyl-L-methionine = a ubiquinone + S-adenosyl-L-homocysteine</text>
        <dbReference type="Rhea" id="RHEA:81215"/>
        <dbReference type="Rhea" id="RHEA-COMP:9565"/>
        <dbReference type="Rhea" id="RHEA-COMP:19654"/>
        <dbReference type="ChEBI" id="CHEBI:16389"/>
        <dbReference type="ChEBI" id="CHEBI:57856"/>
        <dbReference type="ChEBI" id="CHEBI:59789"/>
        <dbReference type="ChEBI" id="CHEBI:231825"/>
    </reaction>
</comment>
<dbReference type="HAMAP" id="MF_00472">
    <property type="entry name" value="UbiG"/>
    <property type="match status" value="1"/>
</dbReference>
<evidence type="ECO:0000256" key="7">
    <source>
        <dbReference type="SAM" id="SignalP"/>
    </source>
</evidence>
<dbReference type="InterPro" id="IPR010233">
    <property type="entry name" value="UbiG_MeTrfase"/>
</dbReference>
<sequence>MYTLLLLLLIWESGNLDALGPLRVGMGETRCEPSFDGSNSKRQSSGTEIPIRASIYRPACQSIAKSRDASSNEDSRDGVKTRGSEPRRFSARVKPPLKSPQSKSAKTPPAVSLNPPRIWKPAIAMTTPSSIRPTSIRNLNLLLRSAPRFVQNQFRAHSNSTSSVNPTEVSHFNALASTWWDPHGSSRLLHLMNPLRHDFIRGCHACQPTPAPTSNLKFLDIGCGGGIFAESAARRPTTGKVTAIDPSPEVLAVAKAHAKKDPSLVGKLSYLNTSIEGLPLPKSVDEQYDVLSLFEVIEHITHPADFLDACTPFVKPGGWIVMSTMARTWTSWLTTKVVAEDIAGIVPRGTHDWEQYINEDELRGHFLKQRGWNSPRVMGVVYVPGLGWKEITGSEKLGNYFFGIRRDE</sequence>
<dbReference type="EMBL" id="JBFCZG010000010">
    <property type="protein sequence ID" value="KAL3418050.1"/>
    <property type="molecule type" value="Genomic_DNA"/>
</dbReference>
<feature type="binding site" evidence="5">
    <location>
        <position position="299"/>
    </location>
    <ligand>
        <name>Mg(2+)</name>
        <dbReference type="ChEBI" id="CHEBI:18420"/>
    </ligand>
</feature>
<comment type="function">
    <text evidence="5">O-methyltransferase required for two non-consecutive steps during ubiquinone biosynthesis. Catalyzes the 2 O-methylation of 3,4-dihydroxy-5-(all-trans-polyprenyl)benzoic acid into 4-hydroxy-3-methoxy-5-(all-trans-polyprenyl)benzoic acid. Also catalyzes the last step of ubiquinone biosynthesis by mediating methylation of 3-demethylubiquinone into ubiquinone. Also able to mediate the methylation of 3-demethylubiquinol into ubiquinol.</text>
</comment>
<keyword evidence="5" id="KW-0496">Mitochondrion</keyword>
<feature type="chain" id="PRO_5046146124" description="Ubiquinone biosynthesis O-methyltransferase, mitochondrial" evidence="7">
    <location>
        <begin position="19"/>
        <end position="408"/>
    </location>
</feature>
<keyword evidence="9" id="KW-1185">Reference proteome</keyword>
<evidence type="ECO:0000256" key="6">
    <source>
        <dbReference type="SAM" id="MobiDB-lite"/>
    </source>
</evidence>
<dbReference type="CDD" id="cd02440">
    <property type="entry name" value="AdoMet_MTases"/>
    <property type="match status" value="1"/>
</dbReference>
<dbReference type="EC" id="2.1.1.114" evidence="5"/>
<dbReference type="PANTHER" id="PTHR43464">
    <property type="entry name" value="METHYLTRANSFERASE"/>
    <property type="match status" value="1"/>
</dbReference>
<comment type="catalytic activity">
    <reaction evidence="5">
        <text>a 3,4-dihydroxy-5-(all-trans-polyprenyl)benzoate + S-adenosyl-L-methionine = a 4-hydroxy-3-methoxy-5-(all-trans-polyprenyl)benzoate + S-adenosyl-L-homocysteine + H(+)</text>
        <dbReference type="Rhea" id="RHEA:44452"/>
        <dbReference type="Rhea" id="RHEA-COMP:10930"/>
        <dbReference type="Rhea" id="RHEA-COMP:10931"/>
        <dbReference type="ChEBI" id="CHEBI:15378"/>
        <dbReference type="ChEBI" id="CHEBI:57856"/>
        <dbReference type="ChEBI" id="CHEBI:59789"/>
        <dbReference type="ChEBI" id="CHEBI:64694"/>
        <dbReference type="ChEBI" id="CHEBI:84443"/>
        <dbReference type="EC" id="2.1.1.114"/>
    </reaction>
</comment>
<comment type="subcellular location">
    <subcellularLocation>
        <location evidence="5">Mitochondrion inner membrane</location>
        <topology evidence="5">Peripheral membrane protein</topology>
        <orientation evidence="5">Matrix side</orientation>
    </subcellularLocation>
</comment>
<dbReference type="Gene3D" id="3.40.50.150">
    <property type="entry name" value="Vaccinia Virus protein VP39"/>
    <property type="match status" value="1"/>
</dbReference>
<evidence type="ECO:0000256" key="2">
    <source>
        <dbReference type="ARBA" id="ARBA00022679"/>
    </source>
</evidence>
<comment type="cofactor">
    <cofactor evidence="5">
        <name>Mg(2+)</name>
        <dbReference type="ChEBI" id="CHEBI:18420"/>
    </cofactor>
</comment>
<organism evidence="8 9">
    <name type="scientific">Phlyctema vagabunda</name>
    <dbReference type="NCBI Taxonomy" id="108571"/>
    <lineage>
        <taxon>Eukaryota</taxon>
        <taxon>Fungi</taxon>
        <taxon>Dikarya</taxon>
        <taxon>Ascomycota</taxon>
        <taxon>Pezizomycotina</taxon>
        <taxon>Leotiomycetes</taxon>
        <taxon>Helotiales</taxon>
        <taxon>Dermateaceae</taxon>
        <taxon>Phlyctema</taxon>
    </lineage>
</organism>
<accession>A0ABR4P436</accession>
<evidence type="ECO:0000256" key="5">
    <source>
        <dbReference type="HAMAP-Rule" id="MF_03190"/>
    </source>
</evidence>
<feature type="compositionally biased region" description="Basic and acidic residues" evidence="6">
    <location>
        <begin position="65"/>
        <end position="88"/>
    </location>
</feature>
<dbReference type="EC" id="2.1.1.-" evidence="5"/>
<feature type="binding site" evidence="5">
    <location>
        <position position="245"/>
    </location>
    <ligand>
        <name>S-adenosyl-L-methionine</name>
        <dbReference type="ChEBI" id="CHEBI:59789"/>
    </ligand>
</feature>
<evidence type="ECO:0000256" key="3">
    <source>
        <dbReference type="ARBA" id="ARBA00022688"/>
    </source>
</evidence>
<evidence type="ECO:0000256" key="1">
    <source>
        <dbReference type="ARBA" id="ARBA00022603"/>
    </source>
</evidence>
<feature type="binding site" evidence="5">
    <location>
        <position position="196"/>
    </location>
    <ligand>
        <name>S-adenosyl-L-methionine</name>
        <dbReference type="ChEBI" id="CHEBI:59789"/>
    </ligand>
</feature>
<reference evidence="8 9" key="1">
    <citation type="submission" date="2024-06" db="EMBL/GenBank/DDBJ databases">
        <title>Complete genome of Phlyctema vagabunda strain 19-DSS-EL-015.</title>
        <authorList>
            <person name="Fiorenzani C."/>
        </authorList>
    </citation>
    <scope>NUCLEOTIDE SEQUENCE [LARGE SCALE GENOMIC DNA]</scope>
    <source>
        <strain evidence="8 9">19-DSS-EL-015</strain>
    </source>
</reference>
<comment type="pathway">
    <text evidence="5">Cofactor biosynthesis; ubiquinone biosynthesis.</text>
</comment>
<feature type="binding site" evidence="5">
    <location>
        <position position="295"/>
    </location>
    <ligand>
        <name>Mg(2+)</name>
        <dbReference type="ChEBI" id="CHEBI:18420"/>
    </ligand>
</feature>
<evidence type="ECO:0000313" key="8">
    <source>
        <dbReference type="EMBL" id="KAL3418050.1"/>
    </source>
</evidence>
<dbReference type="SUPFAM" id="SSF53335">
    <property type="entry name" value="S-adenosyl-L-methionine-dependent methyltransferases"/>
    <property type="match status" value="1"/>
</dbReference>
<dbReference type="Proteomes" id="UP001629113">
    <property type="component" value="Unassembled WGS sequence"/>
</dbReference>
<keyword evidence="5" id="KW-0999">Mitochondrion inner membrane</keyword>
<dbReference type="Pfam" id="PF13489">
    <property type="entry name" value="Methyltransf_23"/>
    <property type="match status" value="1"/>
</dbReference>
<comment type="caution">
    <text evidence="8">The sequence shown here is derived from an EMBL/GenBank/DDBJ whole genome shotgun (WGS) entry which is preliminary data.</text>
</comment>
<keyword evidence="5" id="KW-0460">Magnesium</keyword>
<feature type="binding site" evidence="5">
    <location>
        <position position="298"/>
    </location>
    <ligand>
        <name>Mg(2+)</name>
        <dbReference type="ChEBI" id="CHEBI:18420"/>
    </ligand>
</feature>
<evidence type="ECO:0000313" key="9">
    <source>
        <dbReference type="Proteomes" id="UP001629113"/>
    </source>
</evidence>
<feature type="signal peptide" evidence="7">
    <location>
        <begin position="1"/>
        <end position="18"/>
    </location>
</feature>
<keyword evidence="2 5" id="KW-0808">Transferase</keyword>
<evidence type="ECO:0000256" key="4">
    <source>
        <dbReference type="ARBA" id="ARBA00022691"/>
    </source>
</evidence>
<keyword evidence="7" id="KW-0732">Signal</keyword>
<protein>
    <recommendedName>
        <fullName evidence="5">Ubiquinone biosynthesis O-methyltransferase, mitochondrial</fullName>
    </recommendedName>
    <alternativeName>
        <fullName evidence="5">3-demethylubiquinol 3-O-methyltransferase</fullName>
        <ecNumber evidence="5">2.1.1.64</ecNumber>
    </alternativeName>
    <alternativeName>
        <fullName evidence="5">3-demethylubiquinone 3-O-methyltransferase</fullName>
        <ecNumber evidence="5">2.1.1.-</ecNumber>
    </alternativeName>
    <alternativeName>
        <fullName evidence="5">Polyprenyldihydroxybenzoate methyltransferase</fullName>
        <ecNumber evidence="5">2.1.1.114</ecNumber>
    </alternativeName>
</protein>
<keyword evidence="5" id="KW-0472">Membrane</keyword>
<name>A0ABR4P436_9HELO</name>
<dbReference type="PANTHER" id="PTHR43464:SF19">
    <property type="entry name" value="UBIQUINONE BIOSYNTHESIS O-METHYLTRANSFERASE, MITOCHONDRIAL"/>
    <property type="match status" value="1"/>
</dbReference>
<feature type="binding site" evidence="5">
    <location>
        <position position="222"/>
    </location>
    <ligand>
        <name>S-adenosyl-L-methionine</name>
        <dbReference type="ChEBI" id="CHEBI:59789"/>
    </ligand>
</feature>
<comment type="subunit">
    <text evidence="5">Component of a multi-subunit COQ enzyme complex, composed of at least COQ3, COQ4, COQ5, COQ6, COQ7 and COQ9.</text>
</comment>
<keyword evidence="1 5" id="KW-0489">Methyltransferase</keyword>
<comment type="similarity">
    <text evidence="5">Belongs to the class I-like SAM-binding methyltransferase superfamily. UbiG/COQ3 family.</text>
</comment>
<feature type="binding site" evidence="5">
    <location>
        <position position="294"/>
    </location>
    <ligand>
        <name>S-adenosyl-L-methionine</name>
        <dbReference type="ChEBI" id="CHEBI:59789"/>
    </ligand>
</feature>
<dbReference type="InterPro" id="IPR029063">
    <property type="entry name" value="SAM-dependent_MTases_sf"/>
</dbReference>
<dbReference type="NCBIfam" id="TIGR01983">
    <property type="entry name" value="UbiG"/>
    <property type="match status" value="1"/>
</dbReference>
<keyword evidence="5" id="KW-0479">Metal-binding</keyword>
<gene>
    <name evidence="5" type="primary">COQ3</name>
    <name evidence="8" type="ORF">PVAG01_11060</name>
</gene>
<feature type="region of interest" description="Disordered" evidence="6">
    <location>
        <begin position="63"/>
        <end position="113"/>
    </location>
</feature>
<keyword evidence="3 5" id="KW-0831">Ubiquinone biosynthesis</keyword>
<proteinExistence type="inferred from homology"/>
<dbReference type="EC" id="2.1.1.64" evidence="5"/>
<keyword evidence="4 5" id="KW-0949">S-adenosyl-L-methionine</keyword>
<comment type="catalytic activity">
    <reaction evidence="5">
        <text>a 3-demethylubiquinol + S-adenosyl-L-methionine = a ubiquinol + S-adenosyl-L-homocysteine + H(+)</text>
        <dbReference type="Rhea" id="RHEA:44380"/>
        <dbReference type="Rhea" id="RHEA-COMP:9566"/>
        <dbReference type="Rhea" id="RHEA-COMP:10914"/>
        <dbReference type="ChEBI" id="CHEBI:15378"/>
        <dbReference type="ChEBI" id="CHEBI:17976"/>
        <dbReference type="ChEBI" id="CHEBI:57856"/>
        <dbReference type="ChEBI" id="CHEBI:59789"/>
        <dbReference type="ChEBI" id="CHEBI:84422"/>
        <dbReference type="EC" id="2.1.1.64"/>
    </reaction>
</comment>